<sequence length="125" mass="13876">MEIIKWTKVMMIVFFKEGDNGAHEEDKGEEWNDSAIGMKKLAKNAMNMLKTKANFEGDDGVAVMVDAIVNAVEPGGDDVCYKEVDTVFASTTVVLMCATKDECELVEFSNFNVVPLVLKILLDNY</sequence>
<evidence type="ECO:0000313" key="1">
    <source>
        <dbReference type="EMBL" id="MED6120683.1"/>
    </source>
</evidence>
<dbReference type="EMBL" id="JASCZI010030288">
    <property type="protein sequence ID" value="MED6120683.1"/>
    <property type="molecule type" value="Genomic_DNA"/>
</dbReference>
<keyword evidence="2" id="KW-1185">Reference proteome</keyword>
<organism evidence="1 2">
    <name type="scientific">Stylosanthes scabra</name>
    <dbReference type="NCBI Taxonomy" id="79078"/>
    <lineage>
        <taxon>Eukaryota</taxon>
        <taxon>Viridiplantae</taxon>
        <taxon>Streptophyta</taxon>
        <taxon>Embryophyta</taxon>
        <taxon>Tracheophyta</taxon>
        <taxon>Spermatophyta</taxon>
        <taxon>Magnoliopsida</taxon>
        <taxon>eudicotyledons</taxon>
        <taxon>Gunneridae</taxon>
        <taxon>Pentapetalae</taxon>
        <taxon>rosids</taxon>
        <taxon>fabids</taxon>
        <taxon>Fabales</taxon>
        <taxon>Fabaceae</taxon>
        <taxon>Papilionoideae</taxon>
        <taxon>50 kb inversion clade</taxon>
        <taxon>dalbergioids sensu lato</taxon>
        <taxon>Dalbergieae</taxon>
        <taxon>Pterocarpus clade</taxon>
        <taxon>Stylosanthes</taxon>
    </lineage>
</organism>
<evidence type="ECO:0000313" key="2">
    <source>
        <dbReference type="Proteomes" id="UP001341840"/>
    </source>
</evidence>
<gene>
    <name evidence="1" type="ORF">PIB30_023149</name>
</gene>
<reference evidence="1 2" key="1">
    <citation type="journal article" date="2023" name="Plants (Basel)">
        <title>Bridging the Gap: Combining Genomics and Transcriptomics Approaches to Understand Stylosanthes scabra, an Orphan Legume from the Brazilian Caatinga.</title>
        <authorList>
            <person name="Ferreira-Neto J.R.C."/>
            <person name="da Silva M.D."/>
            <person name="Binneck E."/>
            <person name="de Melo N.F."/>
            <person name="da Silva R.H."/>
            <person name="de Melo A.L.T.M."/>
            <person name="Pandolfi V."/>
            <person name="Bustamante F.O."/>
            <person name="Brasileiro-Vidal A.C."/>
            <person name="Benko-Iseppon A.M."/>
        </authorList>
    </citation>
    <scope>NUCLEOTIDE SEQUENCE [LARGE SCALE GENOMIC DNA]</scope>
    <source>
        <tissue evidence="1">Leaves</tissue>
    </source>
</reference>
<comment type="caution">
    <text evidence="1">The sequence shown here is derived from an EMBL/GenBank/DDBJ whole genome shotgun (WGS) entry which is preliminary data.</text>
</comment>
<name>A0ABU6R9N7_9FABA</name>
<proteinExistence type="predicted"/>
<protein>
    <submittedName>
        <fullName evidence="1">Uncharacterized protein</fullName>
    </submittedName>
</protein>
<accession>A0ABU6R9N7</accession>
<dbReference type="Proteomes" id="UP001341840">
    <property type="component" value="Unassembled WGS sequence"/>
</dbReference>